<feature type="compositionally biased region" description="Polar residues" evidence="1">
    <location>
        <begin position="220"/>
        <end position="230"/>
    </location>
</feature>
<accession>A0A9W6TI10</accession>
<feature type="compositionally biased region" description="Basic and acidic residues" evidence="1">
    <location>
        <begin position="207"/>
        <end position="219"/>
    </location>
</feature>
<dbReference type="Proteomes" id="UP001165083">
    <property type="component" value="Unassembled WGS sequence"/>
</dbReference>
<gene>
    <name evidence="2" type="ORF">Plil01_000408500</name>
</gene>
<dbReference type="OrthoDB" id="94055at2759"/>
<protein>
    <submittedName>
        <fullName evidence="2">Unnamed protein product</fullName>
    </submittedName>
</protein>
<feature type="region of interest" description="Disordered" evidence="1">
    <location>
        <begin position="207"/>
        <end position="230"/>
    </location>
</feature>
<reference evidence="2" key="1">
    <citation type="submission" date="2023-04" db="EMBL/GenBank/DDBJ databases">
        <title>Phytophthora lilii NBRC 32176.</title>
        <authorList>
            <person name="Ichikawa N."/>
            <person name="Sato H."/>
            <person name="Tonouchi N."/>
        </authorList>
    </citation>
    <scope>NUCLEOTIDE SEQUENCE</scope>
    <source>
        <strain evidence="2">NBRC 32176</strain>
    </source>
</reference>
<proteinExistence type="predicted"/>
<evidence type="ECO:0000313" key="3">
    <source>
        <dbReference type="Proteomes" id="UP001165083"/>
    </source>
</evidence>
<organism evidence="2 3">
    <name type="scientific">Phytophthora lilii</name>
    <dbReference type="NCBI Taxonomy" id="2077276"/>
    <lineage>
        <taxon>Eukaryota</taxon>
        <taxon>Sar</taxon>
        <taxon>Stramenopiles</taxon>
        <taxon>Oomycota</taxon>
        <taxon>Peronosporomycetes</taxon>
        <taxon>Peronosporales</taxon>
        <taxon>Peronosporaceae</taxon>
        <taxon>Phytophthora</taxon>
    </lineage>
</organism>
<dbReference type="EMBL" id="BSXW01000163">
    <property type="protein sequence ID" value="GMF13629.1"/>
    <property type="molecule type" value="Genomic_DNA"/>
</dbReference>
<comment type="caution">
    <text evidence="2">The sequence shown here is derived from an EMBL/GenBank/DDBJ whole genome shotgun (WGS) entry which is preliminary data.</text>
</comment>
<keyword evidence="3" id="KW-1185">Reference proteome</keyword>
<name>A0A9W6TI10_9STRA</name>
<evidence type="ECO:0000313" key="2">
    <source>
        <dbReference type="EMBL" id="GMF13629.1"/>
    </source>
</evidence>
<dbReference type="AlphaFoldDB" id="A0A9W6TI10"/>
<evidence type="ECO:0000256" key="1">
    <source>
        <dbReference type="SAM" id="MobiDB-lite"/>
    </source>
</evidence>
<sequence length="230" mass="25389">MGKSTDQNAAVEKEFASLQQILIETADDASACLRVLKKNLSEYDSRHGNHVFNTAKSYLRSDIRNAKDISADLKHVTHQIQKSHKPSKFEVNSARNMMNATSRAMDVLKVTARNYDEKNWRSTGVKGAVKHAVGMNNNGKSDEHNRGLLGQEDRHGGGGILGRPDTVEELVKATIRDNFNLNVLSYQITAAEKSLSSHSIVARAKEAVHDVKDKLKGDKSSQTYGDTMTP</sequence>